<feature type="region of interest" description="Disordered" evidence="1">
    <location>
        <begin position="58"/>
        <end position="113"/>
    </location>
</feature>
<feature type="compositionally biased region" description="Polar residues" evidence="1">
    <location>
        <begin position="157"/>
        <end position="172"/>
    </location>
</feature>
<keyword evidence="2" id="KW-0472">Membrane</keyword>
<dbReference type="OrthoDB" id="2573841at2759"/>
<dbReference type="VEuPathDB" id="FungiDB:TREMEDRAFT_61120"/>
<accession>A0A4Q1BKS8</accession>
<feature type="compositionally biased region" description="Polar residues" evidence="1">
    <location>
        <begin position="58"/>
        <end position="75"/>
    </location>
</feature>
<dbReference type="AlphaFoldDB" id="A0A4Q1BKS8"/>
<dbReference type="Proteomes" id="UP000289152">
    <property type="component" value="Unassembled WGS sequence"/>
</dbReference>
<gene>
    <name evidence="3" type="ORF">M231_04479</name>
</gene>
<feature type="region of interest" description="Disordered" evidence="1">
    <location>
        <begin position="288"/>
        <end position="307"/>
    </location>
</feature>
<protein>
    <submittedName>
        <fullName evidence="3">Uncharacterized protein</fullName>
    </submittedName>
</protein>
<keyword evidence="2" id="KW-0812">Transmembrane</keyword>
<feature type="compositionally biased region" description="Basic and acidic residues" evidence="1">
    <location>
        <begin position="292"/>
        <end position="307"/>
    </location>
</feature>
<keyword evidence="2" id="KW-1133">Transmembrane helix</keyword>
<sequence>MNLKHLDALELAAIATAGLAVLLLLITLLYFLIRHLRKYHSTISIPFSISTKLFHSHEPTTPSASTDATLVTPSGSVSSRLKKPKSKSPTNHLNLINPKDKDPMSARSKDLRSESEEIVMVTYEDGLARMGLKPHHILYADPPPFDQISPRSPPRLFSNSPHISGNNSQMMGTSPRVDRSSRRQISTGDRYGDGGEGVSTVPALESTIGGAGMGTREIVNAYREMMRRESRNLQRNEMNGQEGSPRISPGRKNRREREESDREEERNGSVRREGESVWLPSYYQTSLSRGIELAERDRPWDRPGGRI</sequence>
<dbReference type="InParanoid" id="A0A4Q1BKS8"/>
<reference evidence="3 4" key="1">
    <citation type="submission" date="2016-06" db="EMBL/GenBank/DDBJ databases">
        <title>Evolution of pathogenesis and genome organization in the Tremellales.</title>
        <authorList>
            <person name="Cuomo C."/>
            <person name="Litvintseva A."/>
            <person name="Heitman J."/>
            <person name="Chen Y."/>
            <person name="Sun S."/>
            <person name="Springer D."/>
            <person name="Dromer F."/>
            <person name="Young S."/>
            <person name="Zeng Q."/>
            <person name="Chapman S."/>
            <person name="Gujja S."/>
            <person name="Saif S."/>
            <person name="Birren B."/>
        </authorList>
    </citation>
    <scope>NUCLEOTIDE SEQUENCE [LARGE SCALE GENOMIC DNA]</scope>
    <source>
        <strain evidence="3 4">ATCC 28783</strain>
    </source>
</reference>
<feature type="region of interest" description="Disordered" evidence="1">
    <location>
        <begin position="147"/>
        <end position="200"/>
    </location>
</feature>
<dbReference type="EMBL" id="SDIL01000050">
    <property type="protein sequence ID" value="RXK38306.1"/>
    <property type="molecule type" value="Genomic_DNA"/>
</dbReference>
<organism evidence="3 4">
    <name type="scientific">Tremella mesenterica</name>
    <name type="common">Jelly fungus</name>
    <dbReference type="NCBI Taxonomy" id="5217"/>
    <lineage>
        <taxon>Eukaryota</taxon>
        <taxon>Fungi</taxon>
        <taxon>Dikarya</taxon>
        <taxon>Basidiomycota</taxon>
        <taxon>Agaricomycotina</taxon>
        <taxon>Tremellomycetes</taxon>
        <taxon>Tremellales</taxon>
        <taxon>Tremellaceae</taxon>
        <taxon>Tremella</taxon>
    </lineage>
</organism>
<name>A0A4Q1BKS8_TREME</name>
<comment type="caution">
    <text evidence="3">The sequence shown here is derived from an EMBL/GenBank/DDBJ whole genome shotgun (WGS) entry which is preliminary data.</text>
</comment>
<evidence type="ECO:0000313" key="3">
    <source>
        <dbReference type="EMBL" id="RXK38306.1"/>
    </source>
</evidence>
<evidence type="ECO:0000256" key="2">
    <source>
        <dbReference type="SAM" id="Phobius"/>
    </source>
</evidence>
<proteinExistence type="predicted"/>
<feature type="compositionally biased region" description="Basic and acidic residues" evidence="1">
    <location>
        <begin position="98"/>
        <end position="113"/>
    </location>
</feature>
<evidence type="ECO:0000313" key="4">
    <source>
        <dbReference type="Proteomes" id="UP000289152"/>
    </source>
</evidence>
<feature type="transmembrane region" description="Helical" evidence="2">
    <location>
        <begin position="12"/>
        <end position="33"/>
    </location>
</feature>
<keyword evidence="4" id="KW-1185">Reference proteome</keyword>
<feature type="compositionally biased region" description="Basic and acidic residues" evidence="1">
    <location>
        <begin position="255"/>
        <end position="275"/>
    </location>
</feature>
<feature type="region of interest" description="Disordered" evidence="1">
    <location>
        <begin position="231"/>
        <end position="281"/>
    </location>
</feature>
<evidence type="ECO:0000256" key="1">
    <source>
        <dbReference type="SAM" id="MobiDB-lite"/>
    </source>
</evidence>